<dbReference type="OrthoDB" id="391817at2759"/>
<dbReference type="STRING" id="4540.A0A3L6QUW3"/>
<comment type="caution">
    <text evidence="16">The sequence shown here is derived from an EMBL/GenBank/DDBJ whole genome shotgun (WGS) entry which is preliminary data.</text>
</comment>
<dbReference type="Pfam" id="PF03372">
    <property type="entry name" value="Exo_endo_phos"/>
    <property type="match status" value="1"/>
</dbReference>
<name>A0A3L6QUW3_PANMI</name>
<dbReference type="GO" id="GO:0006629">
    <property type="term" value="P:lipid metabolic process"/>
    <property type="evidence" value="ECO:0007669"/>
    <property type="project" value="InterPro"/>
</dbReference>
<keyword evidence="6" id="KW-0378">Hydrolase</keyword>
<evidence type="ECO:0000256" key="3">
    <source>
        <dbReference type="ARBA" id="ARBA00013541"/>
    </source>
</evidence>
<dbReference type="InterPro" id="IPR005135">
    <property type="entry name" value="Endo/exonuclease/phosphatase"/>
</dbReference>
<dbReference type="GO" id="GO:0003906">
    <property type="term" value="F:DNA-(apurinic or apyrimidinic site) endonuclease activity"/>
    <property type="evidence" value="ECO:0007669"/>
    <property type="project" value="TreeGrafter"/>
</dbReference>
<keyword evidence="17" id="KW-1185">Reference proteome</keyword>
<keyword evidence="4 11" id="KW-0479">Metal-binding</keyword>
<evidence type="ECO:0000256" key="12">
    <source>
        <dbReference type="PIRSR" id="PIRSR604808-3"/>
    </source>
</evidence>
<feature type="compositionally biased region" description="Polar residues" evidence="14">
    <location>
        <begin position="650"/>
        <end position="661"/>
    </location>
</feature>
<feature type="domain" description="GRF-type" evidence="15">
    <location>
        <begin position="770"/>
        <end position="817"/>
    </location>
</feature>
<keyword evidence="11" id="KW-0464">Manganese</keyword>
<dbReference type="FunFam" id="3.60.10.10:FF:000042">
    <property type="entry name" value="DNA-(apurinic or apyrimidinic site) lyase"/>
    <property type="match status" value="1"/>
</dbReference>
<dbReference type="PROSITE" id="PS51435">
    <property type="entry name" value="AP_NUCLEASE_F1_4"/>
    <property type="match status" value="1"/>
</dbReference>
<dbReference type="SUPFAM" id="SSF51695">
    <property type="entry name" value="PLC-like phosphodiesterases"/>
    <property type="match status" value="1"/>
</dbReference>
<reference evidence="17" key="1">
    <citation type="journal article" date="2019" name="Nat. Commun.">
        <title>The genome of broomcorn millet.</title>
        <authorList>
            <person name="Zou C."/>
            <person name="Miki D."/>
            <person name="Li D."/>
            <person name="Tang Q."/>
            <person name="Xiao L."/>
            <person name="Rajput S."/>
            <person name="Deng P."/>
            <person name="Jia W."/>
            <person name="Huang R."/>
            <person name="Zhang M."/>
            <person name="Sun Y."/>
            <person name="Hu J."/>
            <person name="Fu X."/>
            <person name="Schnable P.S."/>
            <person name="Li F."/>
            <person name="Zhang H."/>
            <person name="Feng B."/>
            <person name="Zhu X."/>
            <person name="Liu R."/>
            <person name="Schnable J.C."/>
            <person name="Zhu J.-K."/>
            <person name="Zhang H."/>
        </authorList>
    </citation>
    <scope>NUCLEOTIDE SEQUENCE [LARGE SCALE GENOMIC DNA]</scope>
</reference>
<dbReference type="Pfam" id="PF00388">
    <property type="entry name" value="PI-PLC-X"/>
    <property type="match status" value="1"/>
</dbReference>
<evidence type="ECO:0000256" key="7">
    <source>
        <dbReference type="ARBA" id="ARBA00022833"/>
    </source>
</evidence>
<dbReference type="PANTHER" id="PTHR22748:SF4">
    <property type="entry name" value="DNA-(APURINIC OR APYRIMIDINIC SITE) ENDONUCLEASE 2"/>
    <property type="match status" value="1"/>
</dbReference>
<dbReference type="AlphaFoldDB" id="A0A3L6QUW3"/>
<dbReference type="InterPro" id="IPR010666">
    <property type="entry name" value="Znf_GRF"/>
</dbReference>
<feature type="site" description="Transition state stabilizer" evidence="12">
    <location>
        <position position="414"/>
    </location>
</feature>
<feature type="binding site" evidence="11">
    <location>
        <position position="263"/>
    </location>
    <ligand>
        <name>Mg(2+)</name>
        <dbReference type="ChEBI" id="CHEBI:18420"/>
        <label>1</label>
    </ligand>
</feature>
<feature type="compositionally biased region" description="Polar residues" evidence="14">
    <location>
        <begin position="129"/>
        <end position="139"/>
    </location>
</feature>
<feature type="compositionally biased region" description="Low complexity" evidence="14">
    <location>
        <begin position="46"/>
        <end position="56"/>
    </location>
</feature>
<dbReference type="GO" id="GO:0006284">
    <property type="term" value="P:base-excision repair"/>
    <property type="evidence" value="ECO:0007669"/>
    <property type="project" value="TreeGrafter"/>
</dbReference>
<dbReference type="GO" id="GO:0008311">
    <property type="term" value="F:double-stranded DNA 3'-5' DNA exonuclease activity"/>
    <property type="evidence" value="ECO:0007669"/>
    <property type="project" value="TreeGrafter"/>
</dbReference>
<keyword evidence="5 13" id="KW-0863">Zinc-finger</keyword>
<accession>A0A3L6QUW3</accession>
<evidence type="ECO:0000256" key="4">
    <source>
        <dbReference type="ARBA" id="ARBA00022723"/>
    </source>
</evidence>
<feature type="binding site" evidence="11">
    <location>
        <position position="541"/>
    </location>
    <ligand>
        <name>Mg(2+)</name>
        <dbReference type="ChEBI" id="CHEBI:18420"/>
        <label>1</label>
    </ligand>
</feature>
<organism evidence="16 17">
    <name type="scientific">Panicum miliaceum</name>
    <name type="common">Proso millet</name>
    <name type="synonym">Broomcorn millet</name>
    <dbReference type="NCBI Taxonomy" id="4540"/>
    <lineage>
        <taxon>Eukaryota</taxon>
        <taxon>Viridiplantae</taxon>
        <taxon>Streptophyta</taxon>
        <taxon>Embryophyta</taxon>
        <taxon>Tracheophyta</taxon>
        <taxon>Spermatophyta</taxon>
        <taxon>Magnoliopsida</taxon>
        <taxon>Liliopsida</taxon>
        <taxon>Poales</taxon>
        <taxon>Poaceae</taxon>
        <taxon>PACMAD clade</taxon>
        <taxon>Panicoideae</taxon>
        <taxon>Panicodae</taxon>
        <taxon>Paniceae</taxon>
        <taxon>Panicinae</taxon>
        <taxon>Panicum</taxon>
        <taxon>Panicum sect. Panicum</taxon>
    </lineage>
</organism>
<feature type="compositionally biased region" description="Basic and acidic residues" evidence="14">
    <location>
        <begin position="1"/>
        <end position="20"/>
    </location>
</feature>
<dbReference type="PROSITE" id="PS50007">
    <property type="entry name" value="PIPLC_X_DOMAIN"/>
    <property type="match status" value="1"/>
</dbReference>
<dbReference type="GO" id="GO:0008270">
    <property type="term" value="F:zinc ion binding"/>
    <property type="evidence" value="ECO:0007669"/>
    <property type="project" value="UniProtKB-KW"/>
</dbReference>
<feature type="binding site" evidence="11">
    <location>
        <position position="233"/>
    </location>
    <ligand>
        <name>Mg(2+)</name>
        <dbReference type="ChEBI" id="CHEBI:18420"/>
        <label>1</label>
    </ligand>
</feature>
<dbReference type="GO" id="GO:0003677">
    <property type="term" value="F:DNA binding"/>
    <property type="evidence" value="ECO:0007669"/>
    <property type="project" value="InterPro"/>
</dbReference>
<dbReference type="InterPro" id="IPR004808">
    <property type="entry name" value="AP_endonuc_1"/>
</dbReference>
<feature type="region of interest" description="Disordered" evidence="14">
    <location>
        <begin position="1"/>
        <end position="86"/>
    </location>
</feature>
<sequence>MDSYPWREDDRTGGEREGLLRSKSRVASCHANDRARERPAQQLIGSPAAAASTSASCRGRDGTQPAGSLAVTGDGERCDRRRGDAEEEKMMMLWREGQRRQISQEPCPGKGPGQTVSGQRTIFCRAGTGSVSGSPNTSEKIPALPLPSDGCREPRGPSRTGSPAAAASCRDRTLHPASTQPPRHRRRGGTGRRLSSSRPRSREERGVSLSSLRVARCDASEWRREMVKIVTYNVNGLRPRVAQHGSLRRLLDALDADIICFQETKLSRQDLSADVIMAEGYEAFVSCNRSAKGRGAYSGVATFCRVTSASSSQEVALPVAAEEGFTGLQDYAKNSKIVGDFFIETPVEEEGLGEITREDLLKVDNEGRCIITDHGHFVLFNIYGPAVEADDKERKRWEHLLALGKRVFVVGDLNIAPASIDRCDAPPGFEKQMFREWLRSMLREHGGPFFDAFRSKHPERAGAYTCFNQKIGAEEYNYGSRIDHILISGACLHHCDSAEDHSIFCCHVEECEIMNHFKRGNSENLSKWKGGRSIKLEGSDHIPVYILLKEIPELPVHNIPPSAARYLPEVRGRQQSIVSFFNKGKTYELQDAGRLVLSEDTVNDSYCSDGLENKTIAKVGLADAKGGNLPSLICKGGDLDQWRNEGLSGISYNRQKNSPSGTKGVPNKKIKRNLASQPTIKSFFQPPRSETVNVSTSTLVTPVEAIHCMNQTCVPNDDSLPESMQCTTSGAEDQDNTNVSSCSLSTDKCNAAALEWQRIQQKMKMTLPRCKGHREPCIPRSVKKGPNIGRLFYVCPRAQVKEFIRAQSMLLSDSDNVTIGTILDAAYSNNQLERIQLYVFQSTSMSSAYSDVVVQVRARGSEDPIFIMAASNSSSSGKNGTNPLEAMGAFFSKQVDRRKLVTTEKQALATRLSASGEAFPGSEHRPADRKRWMAELGADRVRVHQVVWPGTHDSATNKIGVPLVTRPFAQCQSMSVYEQLSMGTRVIDVRIQEERRVCHGILATYPVDVVLDDVRRFLGETESEVVILEVRTEFGHEDPPEFDRFLVDKLGEEHLIPQDEAVFHKTIAELLPRRVICVWKPRKSPAPKPGGPLWSAGYLKDNWIDTDLPETKFESNLKFLGQQPPVAERRFFYRVENTVTPKADNPVLCVWPVTKRIHGYARLFIAEAFAKGLGDKLQVFSTDFIDGDFVDACAGVTKARVDGTA</sequence>
<dbReference type="InterPro" id="IPR017946">
    <property type="entry name" value="PLC-like_Pdiesterase_TIM-brl"/>
</dbReference>
<evidence type="ECO:0000259" key="15">
    <source>
        <dbReference type="PROSITE" id="PS51999"/>
    </source>
</evidence>
<dbReference type="PROSITE" id="PS51999">
    <property type="entry name" value="ZF_GRF"/>
    <property type="match status" value="1"/>
</dbReference>
<feature type="site" description="Important for catalytic activity" evidence="12">
    <location>
        <position position="483"/>
    </location>
</feature>
<dbReference type="GO" id="GO:0005634">
    <property type="term" value="C:nucleus"/>
    <property type="evidence" value="ECO:0007669"/>
    <property type="project" value="TreeGrafter"/>
</dbReference>
<dbReference type="Proteomes" id="UP000275267">
    <property type="component" value="Unassembled WGS sequence"/>
</dbReference>
<evidence type="ECO:0000256" key="6">
    <source>
        <dbReference type="ARBA" id="ARBA00022801"/>
    </source>
</evidence>
<dbReference type="PROSITE" id="PS00728">
    <property type="entry name" value="AP_NUCLEASE_F1_3"/>
    <property type="match status" value="1"/>
</dbReference>
<comment type="cofactor">
    <cofactor evidence="11">
        <name>Mg(2+)</name>
        <dbReference type="ChEBI" id="CHEBI:18420"/>
    </cofactor>
    <cofactor evidence="11">
        <name>Mn(2+)</name>
        <dbReference type="ChEBI" id="CHEBI:29035"/>
    </cofactor>
    <text evidence="11">Probably binds two magnesium or manganese ions per subunit.</text>
</comment>
<keyword evidence="7" id="KW-0862">Zinc</keyword>
<proteinExistence type="inferred from homology"/>
<dbReference type="InterPro" id="IPR000909">
    <property type="entry name" value="PLipase_C_PInositol-sp_X_dom"/>
</dbReference>
<dbReference type="Gene3D" id="3.60.10.10">
    <property type="entry name" value="Endonuclease/exonuclease/phosphatase"/>
    <property type="match status" value="1"/>
</dbReference>
<dbReference type="InterPro" id="IPR036691">
    <property type="entry name" value="Endo/exonu/phosph_ase_sf"/>
</dbReference>
<gene>
    <name evidence="16" type="ORF">C2845_PM04G22570</name>
</gene>
<evidence type="ECO:0000313" key="16">
    <source>
        <dbReference type="EMBL" id="RLM86911.1"/>
    </source>
</evidence>
<evidence type="ECO:0000256" key="13">
    <source>
        <dbReference type="PROSITE-ProRule" id="PRU01343"/>
    </source>
</evidence>
<evidence type="ECO:0000256" key="5">
    <source>
        <dbReference type="ARBA" id="ARBA00022771"/>
    </source>
</evidence>
<protein>
    <recommendedName>
        <fullName evidence="3">DNA-(apurinic or apyrimidinic site) endonuclease 2</fullName>
    </recommendedName>
</protein>
<feature type="region of interest" description="Disordered" evidence="14">
    <location>
        <begin position="98"/>
        <end position="117"/>
    </location>
</feature>
<feature type="region of interest" description="Disordered" evidence="14">
    <location>
        <begin position="126"/>
        <end position="209"/>
    </location>
</feature>
<evidence type="ECO:0000256" key="11">
    <source>
        <dbReference type="PIRSR" id="PIRSR604808-2"/>
    </source>
</evidence>
<dbReference type="EMBL" id="PQIB02000011">
    <property type="protein sequence ID" value="RLM86911.1"/>
    <property type="molecule type" value="Genomic_DNA"/>
</dbReference>
<evidence type="ECO:0000256" key="9">
    <source>
        <dbReference type="ARBA" id="ARBA00023242"/>
    </source>
</evidence>
<comment type="cofactor">
    <cofactor evidence="1">
        <name>Mn(2+)</name>
        <dbReference type="ChEBI" id="CHEBI:29035"/>
    </cofactor>
</comment>
<evidence type="ECO:0000256" key="1">
    <source>
        <dbReference type="ARBA" id="ARBA00001936"/>
    </source>
</evidence>
<evidence type="ECO:0000313" key="17">
    <source>
        <dbReference type="Proteomes" id="UP000275267"/>
    </source>
</evidence>
<feature type="active site" description="Proton donor/acceptor" evidence="10">
    <location>
        <position position="412"/>
    </location>
</feature>
<evidence type="ECO:0000256" key="2">
    <source>
        <dbReference type="ARBA" id="ARBA00007092"/>
    </source>
</evidence>
<dbReference type="SUPFAM" id="SSF56219">
    <property type="entry name" value="DNase I-like"/>
    <property type="match status" value="1"/>
</dbReference>
<feature type="region of interest" description="Disordered" evidence="14">
    <location>
        <begin position="649"/>
        <end position="668"/>
    </location>
</feature>
<dbReference type="SMART" id="SM00148">
    <property type="entry name" value="PLCXc"/>
    <property type="match status" value="1"/>
</dbReference>
<dbReference type="CDD" id="cd08619">
    <property type="entry name" value="PI-PLCXDc_plant"/>
    <property type="match status" value="1"/>
</dbReference>
<feature type="compositionally biased region" description="Basic and acidic residues" evidence="14">
    <location>
        <begin position="74"/>
        <end position="86"/>
    </location>
</feature>
<feature type="binding site" evidence="11">
    <location>
        <position position="540"/>
    </location>
    <ligand>
        <name>Mg(2+)</name>
        <dbReference type="ChEBI" id="CHEBI:18420"/>
        <label>1</label>
    </ligand>
</feature>
<comment type="similarity">
    <text evidence="2">Belongs to the DNA repair enzymes AP/ExoA family.</text>
</comment>
<dbReference type="PANTHER" id="PTHR22748">
    <property type="entry name" value="AP ENDONUCLEASE"/>
    <property type="match status" value="1"/>
</dbReference>
<evidence type="ECO:0000256" key="8">
    <source>
        <dbReference type="ARBA" id="ARBA00022842"/>
    </source>
</evidence>
<dbReference type="InterPro" id="IPR020848">
    <property type="entry name" value="AP_endonuclease_F1_CS"/>
</dbReference>
<evidence type="ECO:0000256" key="10">
    <source>
        <dbReference type="PIRSR" id="PIRSR604808-1"/>
    </source>
</evidence>
<feature type="active site" evidence="10">
    <location>
        <position position="383"/>
    </location>
</feature>
<dbReference type="Gene3D" id="3.20.20.190">
    <property type="entry name" value="Phosphatidylinositol (PI) phosphodiesterase"/>
    <property type="match status" value="1"/>
</dbReference>
<keyword evidence="8 11" id="KW-0460">Magnesium</keyword>
<feature type="site" description="Interaction with DNA substrate" evidence="12">
    <location>
        <position position="541"/>
    </location>
</feature>
<feature type="active site" description="Proton acceptor" evidence="10">
    <location>
        <position position="541"/>
    </location>
</feature>
<feature type="binding site" evidence="11">
    <location>
        <position position="412"/>
    </location>
    <ligand>
        <name>Mg(2+)</name>
        <dbReference type="ChEBI" id="CHEBI:18420"/>
        <label>1</label>
    </ligand>
</feature>
<evidence type="ECO:0000256" key="14">
    <source>
        <dbReference type="SAM" id="MobiDB-lite"/>
    </source>
</evidence>
<keyword evidence="9" id="KW-0539">Nucleus</keyword>
<feature type="binding site" evidence="11">
    <location>
        <position position="414"/>
    </location>
    <ligand>
        <name>Mg(2+)</name>
        <dbReference type="ChEBI" id="CHEBI:18420"/>
        <label>1</label>
    </ligand>
</feature>
<dbReference type="GO" id="GO:0008081">
    <property type="term" value="F:phosphoric diester hydrolase activity"/>
    <property type="evidence" value="ECO:0007669"/>
    <property type="project" value="InterPro"/>
</dbReference>